<dbReference type="EMBL" id="JAHXZJ010001492">
    <property type="protein sequence ID" value="KAH0552342.1"/>
    <property type="molecule type" value="Genomic_DNA"/>
</dbReference>
<feature type="non-terminal residue" evidence="1">
    <location>
        <position position="1"/>
    </location>
</feature>
<dbReference type="Proteomes" id="UP000826195">
    <property type="component" value="Unassembled WGS sequence"/>
</dbReference>
<evidence type="ECO:0000313" key="2">
    <source>
        <dbReference type="Proteomes" id="UP000826195"/>
    </source>
</evidence>
<dbReference type="AlphaFoldDB" id="A0AAV7IM67"/>
<comment type="caution">
    <text evidence="1">The sequence shown here is derived from an EMBL/GenBank/DDBJ whole genome shotgun (WGS) entry which is preliminary data.</text>
</comment>
<gene>
    <name evidence="1" type="ORF">KQX54_008878</name>
</gene>
<keyword evidence="2" id="KW-1185">Reference proteome</keyword>
<proteinExistence type="predicted"/>
<sequence length="71" mass="7746">AMNSHSDFDSDAVIDAVIDAVFFLDLVSCIAKLSIEKVMIAAQKSLNFKDEKCALKPALIRITSPSTVYLI</sequence>
<accession>A0AAV7IM67</accession>
<organism evidence="1 2">
    <name type="scientific">Cotesia glomerata</name>
    <name type="common">Lepidopteran parasitic wasp</name>
    <name type="synonym">Apanteles glomeratus</name>
    <dbReference type="NCBI Taxonomy" id="32391"/>
    <lineage>
        <taxon>Eukaryota</taxon>
        <taxon>Metazoa</taxon>
        <taxon>Ecdysozoa</taxon>
        <taxon>Arthropoda</taxon>
        <taxon>Hexapoda</taxon>
        <taxon>Insecta</taxon>
        <taxon>Pterygota</taxon>
        <taxon>Neoptera</taxon>
        <taxon>Endopterygota</taxon>
        <taxon>Hymenoptera</taxon>
        <taxon>Apocrita</taxon>
        <taxon>Ichneumonoidea</taxon>
        <taxon>Braconidae</taxon>
        <taxon>Microgastrinae</taxon>
        <taxon>Cotesia</taxon>
    </lineage>
</organism>
<name>A0AAV7IM67_COTGL</name>
<evidence type="ECO:0000313" key="1">
    <source>
        <dbReference type="EMBL" id="KAH0552342.1"/>
    </source>
</evidence>
<protein>
    <submittedName>
        <fullName evidence="1">Uncharacterized protein</fullName>
    </submittedName>
</protein>
<reference evidence="1 2" key="1">
    <citation type="journal article" date="2021" name="J. Hered.">
        <title>A chromosome-level genome assembly of the parasitoid wasp, Cotesia glomerata (Hymenoptera: Braconidae).</title>
        <authorList>
            <person name="Pinto B.J."/>
            <person name="Weis J.J."/>
            <person name="Gamble T."/>
            <person name="Ode P.J."/>
            <person name="Paul R."/>
            <person name="Zaspel J.M."/>
        </authorList>
    </citation>
    <scope>NUCLEOTIDE SEQUENCE [LARGE SCALE GENOMIC DNA]</scope>
    <source>
        <strain evidence="1">CgM1</strain>
    </source>
</reference>